<dbReference type="RefSeq" id="XP_046049739.1">
    <property type="nucleotide sequence ID" value="XM_046190028.1"/>
</dbReference>
<comment type="caution">
    <text evidence="1">The sequence shown here is derived from an EMBL/GenBank/DDBJ whole genome shotgun (WGS) entry which is preliminary data.</text>
</comment>
<proteinExistence type="predicted"/>
<gene>
    <name evidence="1" type="ORF">BKA55DRAFT_538364</name>
</gene>
<dbReference type="AlphaFoldDB" id="A0A9P9HB97"/>
<dbReference type="EMBL" id="JAGMUX010000007">
    <property type="protein sequence ID" value="KAH7253492.1"/>
    <property type="molecule type" value="Genomic_DNA"/>
</dbReference>
<evidence type="ECO:0000313" key="2">
    <source>
        <dbReference type="Proteomes" id="UP000720189"/>
    </source>
</evidence>
<sequence length="292" mass="31854">MFIIDLNLKPTDLRDPGTIIPLPTYHQAEGKATVCCCKHVHVVKAGIVLSLQQICGLARSKFNAKPPTRPLAAGRPGTASLRVKQAQVFGSPCSWREVYFYHRTATDLGSLWVKTIKAPSPTLIDMGLDPPKAENPTPRMHAGPYWVDDIANPATVEKQRTERLGAFQCPYHPWAGQLALPLACCSLVDQAAALAGLYLAWVISVTAQEYGYSQAASIDSSCNPPPTKAGGALSCQGFHETRRAVIGRKLAKRRIVLAPFEPRPELRAQRNSTPTTIQCQARFTASWGTLEN</sequence>
<reference evidence="1" key="1">
    <citation type="journal article" date="2021" name="Nat. Commun.">
        <title>Genetic determinants of endophytism in the Arabidopsis root mycobiome.</title>
        <authorList>
            <person name="Mesny F."/>
            <person name="Miyauchi S."/>
            <person name="Thiergart T."/>
            <person name="Pickel B."/>
            <person name="Atanasova L."/>
            <person name="Karlsson M."/>
            <person name="Huettel B."/>
            <person name="Barry K.W."/>
            <person name="Haridas S."/>
            <person name="Chen C."/>
            <person name="Bauer D."/>
            <person name="Andreopoulos W."/>
            <person name="Pangilinan J."/>
            <person name="LaButti K."/>
            <person name="Riley R."/>
            <person name="Lipzen A."/>
            <person name="Clum A."/>
            <person name="Drula E."/>
            <person name="Henrissat B."/>
            <person name="Kohler A."/>
            <person name="Grigoriev I.V."/>
            <person name="Martin F.M."/>
            <person name="Hacquard S."/>
        </authorList>
    </citation>
    <scope>NUCLEOTIDE SEQUENCE</scope>
    <source>
        <strain evidence="1">MPI-CAGE-AT-0023</strain>
    </source>
</reference>
<name>A0A9P9HB97_FUSRE</name>
<organism evidence="1 2">
    <name type="scientific">Fusarium redolens</name>
    <dbReference type="NCBI Taxonomy" id="48865"/>
    <lineage>
        <taxon>Eukaryota</taxon>
        <taxon>Fungi</taxon>
        <taxon>Dikarya</taxon>
        <taxon>Ascomycota</taxon>
        <taxon>Pezizomycotina</taxon>
        <taxon>Sordariomycetes</taxon>
        <taxon>Hypocreomycetidae</taxon>
        <taxon>Hypocreales</taxon>
        <taxon>Nectriaceae</taxon>
        <taxon>Fusarium</taxon>
        <taxon>Fusarium redolens species complex</taxon>
    </lineage>
</organism>
<dbReference type="GeneID" id="70219982"/>
<keyword evidence="2" id="KW-1185">Reference proteome</keyword>
<evidence type="ECO:0000313" key="1">
    <source>
        <dbReference type="EMBL" id="KAH7253492.1"/>
    </source>
</evidence>
<accession>A0A9P9HB97</accession>
<protein>
    <submittedName>
        <fullName evidence="1">Uncharacterized protein</fullName>
    </submittedName>
</protein>
<dbReference type="Proteomes" id="UP000720189">
    <property type="component" value="Unassembled WGS sequence"/>
</dbReference>